<evidence type="ECO:0000256" key="5">
    <source>
        <dbReference type="SAM" id="SignalP"/>
    </source>
</evidence>
<feature type="signal peptide" evidence="5">
    <location>
        <begin position="1"/>
        <end position="22"/>
    </location>
</feature>
<evidence type="ECO:0000313" key="7">
    <source>
        <dbReference type="Proteomes" id="UP000244571"/>
    </source>
</evidence>
<dbReference type="Proteomes" id="UP000244571">
    <property type="component" value="Chromosome"/>
</dbReference>
<dbReference type="Gene3D" id="2.60.120.480">
    <property type="entry name" value="Ureidoglycolate hydrolase"/>
    <property type="match status" value="1"/>
</dbReference>
<organism evidence="6 7">
    <name type="scientific">Orrella marina</name>
    <dbReference type="NCBI Taxonomy" id="2163011"/>
    <lineage>
        <taxon>Bacteria</taxon>
        <taxon>Pseudomonadati</taxon>
        <taxon>Pseudomonadota</taxon>
        <taxon>Betaproteobacteria</taxon>
        <taxon>Burkholderiales</taxon>
        <taxon>Alcaligenaceae</taxon>
        <taxon>Orrella</taxon>
    </lineage>
</organism>
<dbReference type="SUPFAM" id="SSF51182">
    <property type="entry name" value="RmlC-like cupins"/>
    <property type="match status" value="1"/>
</dbReference>
<dbReference type="CDD" id="cd20298">
    <property type="entry name" value="cupin_UAH"/>
    <property type="match status" value="1"/>
</dbReference>
<dbReference type="EMBL" id="CP028901">
    <property type="protein sequence ID" value="AWB33121.1"/>
    <property type="molecule type" value="Genomic_DNA"/>
</dbReference>
<dbReference type="GO" id="GO:0000256">
    <property type="term" value="P:allantoin catabolic process"/>
    <property type="evidence" value="ECO:0007669"/>
    <property type="project" value="InterPro"/>
</dbReference>
<dbReference type="InterPro" id="IPR011051">
    <property type="entry name" value="RmlC_Cupin_sf"/>
</dbReference>
<comment type="catalytic activity">
    <reaction evidence="4">
        <text>(S)-ureidoglycolate = urea + glyoxylate</text>
        <dbReference type="Rhea" id="RHEA:11304"/>
        <dbReference type="ChEBI" id="CHEBI:16199"/>
        <dbReference type="ChEBI" id="CHEBI:36655"/>
        <dbReference type="ChEBI" id="CHEBI:57296"/>
        <dbReference type="EC" id="4.3.2.3"/>
    </reaction>
</comment>
<dbReference type="GO" id="GO:0006144">
    <property type="term" value="P:purine nucleobase metabolic process"/>
    <property type="evidence" value="ECO:0007669"/>
    <property type="project" value="UniProtKB-KW"/>
</dbReference>
<evidence type="ECO:0000256" key="1">
    <source>
        <dbReference type="ARBA" id="ARBA00011738"/>
    </source>
</evidence>
<sequence length="234" mass="26196">MWPVRHEICLSCSCLSCSFLFAFPYLLWDAESGDARYPALLRWATQTDGDSTVPESCNRSPDATRPGEYRIVPRIVVAQPLTPEVFAPFGEVIVIEHAPGRTYYDQALGNLRQTARPSVSIMVAQPVPSDTPLVIKTLERHEYSSQTFIPVADVQWLVIVSPHLHASQGPGPDIDKTKAFIANGQQGVTYRPDTWHHGLTVLEGNGPFAVFMWRDDSSTDEEFVDVLPFEVRWP</sequence>
<protein>
    <recommendedName>
        <fullName evidence="8">Ureidoglycolate hydrolase</fullName>
    </recommendedName>
</protein>
<keyword evidence="5" id="KW-0732">Signal</keyword>
<name>A0A2R4XH51_9BURK</name>
<dbReference type="InterPro" id="IPR007247">
    <property type="entry name" value="Ureidogly_lyase"/>
</dbReference>
<evidence type="ECO:0000256" key="4">
    <source>
        <dbReference type="ARBA" id="ARBA00047684"/>
    </source>
</evidence>
<reference evidence="6 7" key="1">
    <citation type="submission" date="2018-04" db="EMBL/GenBank/DDBJ databases">
        <title>Bordetella sp. HZ20 isolated from seawater.</title>
        <authorList>
            <person name="Sun C."/>
        </authorList>
    </citation>
    <scope>NUCLEOTIDE SEQUENCE [LARGE SCALE GENOMIC DNA]</scope>
    <source>
        <strain evidence="6 7">HZ20</strain>
    </source>
</reference>
<dbReference type="InterPro" id="IPR024060">
    <property type="entry name" value="Ureidoglycolate_lyase_dom_sf"/>
</dbReference>
<dbReference type="AlphaFoldDB" id="A0A2R4XH51"/>
<evidence type="ECO:0008006" key="8">
    <source>
        <dbReference type="Google" id="ProtNLM"/>
    </source>
</evidence>
<evidence type="ECO:0000313" key="6">
    <source>
        <dbReference type="EMBL" id="AWB33121.1"/>
    </source>
</evidence>
<dbReference type="GO" id="GO:0004848">
    <property type="term" value="F:ureidoglycolate hydrolase activity"/>
    <property type="evidence" value="ECO:0007669"/>
    <property type="project" value="InterPro"/>
</dbReference>
<dbReference type="PANTHER" id="PTHR21221">
    <property type="entry name" value="UREIDOGLYCOLATE HYDROLASE"/>
    <property type="match status" value="1"/>
</dbReference>
<keyword evidence="3" id="KW-0456">Lyase</keyword>
<proteinExistence type="predicted"/>
<gene>
    <name evidence="6" type="ORF">DBV39_04650</name>
</gene>
<dbReference type="Pfam" id="PF04115">
    <property type="entry name" value="Ureidogly_lyase"/>
    <property type="match status" value="1"/>
</dbReference>
<keyword evidence="2" id="KW-0659">Purine metabolism</keyword>
<evidence type="ECO:0000256" key="2">
    <source>
        <dbReference type="ARBA" id="ARBA00022631"/>
    </source>
</evidence>
<evidence type="ECO:0000256" key="3">
    <source>
        <dbReference type="ARBA" id="ARBA00023239"/>
    </source>
</evidence>
<accession>A0A2R4XH51</accession>
<keyword evidence="7" id="KW-1185">Reference proteome</keyword>
<feature type="chain" id="PRO_5015344621" description="Ureidoglycolate hydrolase" evidence="5">
    <location>
        <begin position="23"/>
        <end position="234"/>
    </location>
</feature>
<dbReference type="PANTHER" id="PTHR21221:SF1">
    <property type="entry name" value="UREIDOGLYCOLATE LYASE"/>
    <property type="match status" value="1"/>
</dbReference>
<comment type="subunit">
    <text evidence="1">Homodimer.</text>
</comment>
<dbReference type="GO" id="GO:0050385">
    <property type="term" value="F:ureidoglycolate lyase activity"/>
    <property type="evidence" value="ECO:0007669"/>
    <property type="project" value="UniProtKB-EC"/>
</dbReference>
<dbReference type="KEGG" id="boz:DBV39_04650"/>
<dbReference type="InterPro" id="IPR047233">
    <property type="entry name" value="UAH_cupin"/>
</dbReference>